<accession>A0ABY9KF00</accession>
<feature type="region of interest" description="Disordered" evidence="1">
    <location>
        <begin position="83"/>
        <end position="127"/>
    </location>
</feature>
<proteinExistence type="predicted"/>
<gene>
    <name evidence="2" type="ORF">Q9315_25070</name>
</gene>
<reference evidence="2 3" key="1">
    <citation type="submission" date="2023-08" db="EMBL/GenBank/DDBJ databases">
        <title>Pathogen: clinical or host-associated sample.</title>
        <authorList>
            <person name="Hergert J."/>
            <person name="Casey R."/>
            <person name="Wagner J."/>
            <person name="Young E.L."/>
            <person name="Oakeson K.F."/>
        </authorList>
    </citation>
    <scope>NUCLEOTIDE SEQUENCE [LARGE SCALE GENOMIC DNA]</scope>
    <source>
        <strain evidence="2 3">UPHL-collab-2</strain>
        <plasmid evidence="2 3">unnamed1</plasmid>
    </source>
</reference>
<dbReference type="Proteomes" id="UP001225788">
    <property type="component" value="Plasmid unnamed1"/>
</dbReference>
<keyword evidence="3" id="KW-1185">Reference proteome</keyword>
<dbReference type="EMBL" id="CP132315">
    <property type="protein sequence ID" value="WLS06496.1"/>
    <property type="molecule type" value="Genomic_DNA"/>
</dbReference>
<organism evidence="2 3">
    <name type="scientific">Shinella oryzae</name>
    <dbReference type="NCBI Taxonomy" id="2871820"/>
    <lineage>
        <taxon>Bacteria</taxon>
        <taxon>Pseudomonadati</taxon>
        <taxon>Pseudomonadota</taxon>
        <taxon>Alphaproteobacteria</taxon>
        <taxon>Hyphomicrobiales</taxon>
        <taxon>Rhizobiaceae</taxon>
        <taxon>Shinella</taxon>
    </lineage>
</organism>
<sequence length="127" mass="13867">MPMKRPGDTAIDRYHNALGALGRAFDAIDAAFTGLTKVVGDDSQPIVEARGVEPRLTDAWRDLLSRIDEEMVVWARTFRKTHGTKPLAAAGHPDDEDADEADPYADVGDDDQDDWGMAASPDTDRAQ</sequence>
<geneLocation type="plasmid" evidence="2 3">
    <name>unnamed1</name>
</geneLocation>
<feature type="compositionally biased region" description="Acidic residues" evidence="1">
    <location>
        <begin position="94"/>
        <end position="114"/>
    </location>
</feature>
<name>A0ABY9KF00_9HYPH</name>
<evidence type="ECO:0000256" key="1">
    <source>
        <dbReference type="SAM" id="MobiDB-lite"/>
    </source>
</evidence>
<evidence type="ECO:0000313" key="2">
    <source>
        <dbReference type="EMBL" id="WLS06496.1"/>
    </source>
</evidence>
<keyword evidence="2" id="KW-0614">Plasmid</keyword>
<dbReference type="RefSeq" id="WP_306162804.1">
    <property type="nucleotide sequence ID" value="NZ_CP132315.1"/>
</dbReference>
<protein>
    <submittedName>
        <fullName evidence="2">Uncharacterized protein</fullName>
    </submittedName>
</protein>
<evidence type="ECO:0000313" key="3">
    <source>
        <dbReference type="Proteomes" id="UP001225788"/>
    </source>
</evidence>